<keyword evidence="3" id="KW-1185">Reference proteome</keyword>
<dbReference type="PANTHER" id="PTHR37456">
    <property type="entry name" value="SI:CH211-266K2.1"/>
    <property type="match status" value="1"/>
</dbReference>
<protein>
    <recommendedName>
        <fullName evidence="4">Collagen alpha chain CG42342</fullName>
    </recommendedName>
</protein>
<evidence type="ECO:0000256" key="1">
    <source>
        <dbReference type="SAM" id="MobiDB-lite"/>
    </source>
</evidence>
<dbReference type="InterPro" id="IPR008160">
    <property type="entry name" value="Collagen"/>
</dbReference>
<feature type="compositionally biased region" description="Acidic residues" evidence="1">
    <location>
        <begin position="182"/>
        <end position="202"/>
    </location>
</feature>
<dbReference type="PANTHER" id="PTHR37456:SF6">
    <property type="entry name" value="COLLAGEN ALPHA-1(XXIII) CHAIN-LIKE ISOFORM X2"/>
    <property type="match status" value="1"/>
</dbReference>
<evidence type="ECO:0000313" key="3">
    <source>
        <dbReference type="Proteomes" id="UP000791440"/>
    </source>
</evidence>
<feature type="region of interest" description="Disordered" evidence="1">
    <location>
        <begin position="52"/>
        <end position="222"/>
    </location>
</feature>
<dbReference type="InterPro" id="IPR050938">
    <property type="entry name" value="Collagen_Structural_Proteins"/>
</dbReference>
<comment type="caution">
    <text evidence="2">The sequence shown here is derived from an EMBL/GenBank/DDBJ whole genome shotgun (WGS) entry which is preliminary data.</text>
</comment>
<evidence type="ECO:0000313" key="2">
    <source>
        <dbReference type="EMBL" id="KAG6462796.1"/>
    </source>
</evidence>
<dbReference type="AlphaFoldDB" id="A0A921ZRS4"/>
<dbReference type="EMBL" id="JH668890">
    <property type="protein sequence ID" value="KAG6462796.1"/>
    <property type="molecule type" value="Genomic_DNA"/>
</dbReference>
<organism evidence="2 3">
    <name type="scientific">Manduca sexta</name>
    <name type="common">Tobacco hawkmoth</name>
    <name type="synonym">Tobacco hornworm</name>
    <dbReference type="NCBI Taxonomy" id="7130"/>
    <lineage>
        <taxon>Eukaryota</taxon>
        <taxon>Metazoa</taxon>
        <taxon>Ecdysozoa</taxon>
        <taxon>Arthropoda</taxon>
        <taxon>Hexapoda</taxon>
        <taxon>Insecta</taxon>
        <taxon>Pterygota</taxon>
        <taxon>Neoptera</taxon>
        <taxon>Endopterygota</taxon>
        <taxon>Lepidoptera</taxon>
        <taxon>Glossata</taxon>
        <taxon>Ditrysia</taxon>
        <taxon>Bombycoidea</taxon>
        <taxon>Sphingidae</taxon>
        <taxon>Sphinginae</taxon>
        <taxon>Sphingini</taxon>
        <taxon>Manduca</taxon>
    </lineage>
</organism>
<name>A0A921ZRS4_MANSE</name>
<reference evidence="2" key="1">
    <citation type="journal article" date="2016" name="Insect Biochem. Mol. Biol.">
        <title>Multifaceted biological insights from a draft genome sequence of the tobacco hornworm moth, Manduca sexta.</title>
        <authorList>
            <person name="Kanost M.R."/>
            <person name="Arrese E.L."/>
            <person name="Cao X."/>
            <person name="Chen Y.R."/>
            <person name="Chellapilla S."/>
            <person name="Goldsmith M.R."/>
            <person name="Grosse-Wilde E."/>
            <person name="Heckel D.G."/>
            <person name="Herndon N."/>
            <person name="Jiang H."/>
            <person name="Papanicolaou A."/>
            <person name="Qu J."/>
            <person name="Soulages J.L."/>
            <person name="Vogel H."/>
            <person name="Walters J."/>
            <person name="Waterhouse R.M."/>
            <person name="Ahn S.J."/>
            <person name="Almeida F.C."/>
            <person name="An C."/>
            <person name="Aqrawi P."/>
            <person name="Bretschneider A."/>
            <person name="Bryant W.B."/>
            <person name="Bucks S."/>
            <person name="Chao H."/>
            <person name="Chevignon G."/>
            <person name="Christen J.M."/>
            <person name="Clarke D.F."/>
            <person name="Dittmer N.T."/>
            <person name="Ferguson L.C.F."/>
            <person name="Garavelou S."/>
            <person name="Gordon K.H.J."/>
            <person name="Gunaratna R.T."/>
            <person name="Han Y."/>
            <person name="Hauser F."/>
            <person name="He Y."/>
            <person name="Heidel-Fischer H."/>
            <person name="Hirsh A."/>
            <person name="Hu Y."/>
            <person name="Jiang H."/>
            <person name="Kalra D."/>
            <person name="Klinner C."/>
            <person name="Konig C."/>
            <person name="Kovar C."/>
            <person name="Kroll A.R."/>
            <person name="Kuwar S.S."/>
            <person name="Lee S.L."/>
            <person name="Lehman R."/>
            <person name="Li K."/>
            <person name="Li Z."/>
            <person name="Liang H."/>
            <person name="Lovelace S."/>
            <person name="Lu Z."/>
            <person name="Mansfield J.H."/>
            <person name="McCulloch K.J."/>
            <person name="Mathew T."/>
            <person name="Morton B."/>
            <person name="Muzny D.M."/>
            <person name="Neunemann D."/>
            <person name="Ongeri F."/>
            <person name="Pauchet Y."/>
            <person name="Pu L.L."/>
            <person name="Pyrousis I."/>
            <person name="Rao X.J."/>
            <person name="Redding A."/>
            <person name="Roesel C."/>
            <person name="Sanchez-Gracia A."/>
            <person name="Schaack S."/>
            <person name="Shukla A."/>
            <person name="Tetreau G."/>
            <person name="Wang Y."/>
            <person name="Xiong G.H."/>
            <person name="Traut W."/>
            <person name="Walsh T.K."/>
            <person name="Worley K.C."/>
            <person name="Wu D."/>
            <person name="Wu W."/>
            <person name="Wu Y.Q."/>
            <person name="Zhang X."/>
            <person name="Zou Z."/>
            <person name="Zucker H."/>
            <person name="Briscoe A.D."/>
            <person name="Burmester T."/>
            <person name="Clem R.J."/>
            <person name="Feyereisen R."/>
            <person name="Grimmelikhuijzen C.J.P."/>
            <person name="Hamodrakas S.J."/>
            <person name="Hansson B.S."/>
            <person name="Huguet E."/>
            <person name="Jermiin L.S."/>
            <person name="Lan Q."/>
            <person name="Lehman H.K."/>
            <person name="Lorenzen M."/>
            <person name="Merzendorfer H."/>
            <person name="Michalopoulos I."/>
            <person name="Morton D.B."/>
            <person name="Muthukrishnan S."/>
            <person name="Oakeshott J.G."/>
            <person name="Palmer W."/>
            <person name="Park Y."/>
            <person name="Passarelli A.L."/>
            <person name="Rozas J."/>
            <person name="Schwartz L.M."/>
            <person name="Smith W."/>
            <person name="Southgate A."/>
            <person name="Vilcinskas A."/>
            <person name="Vogt R."/>
            <person name="Wang P."/>
            <person name="Werren J."/>
            <person name="Yu X.Q."/>
            <person name="Zhou J.J."/>
            <person name="Brown S.J."/>
            <person name="Scherer S.E."/>
            <person name="Richards S."/>
            <person name="Blissard G.W."/>
        </authorList>
    </citation>
    <scope>NUCLEOTIDE SEQUENCE</scope>
</reference>
<dbReference type="Pfam" id="PF01391">
    <property type="entry name" value="Collagen"/>
    <property type="match status" value="1"/>
</dbReference>
<feature type="compositionally biased region" description="Basic and acidic residues" evidence="1">
    <location>
        <begin position="203"/>
        <end position="216"/>
    </location>
</feature>
<feature type="region of interest" description="Disordered" evidence="1">
    <location>
        <begin position="1"/>
        <end position="26"/>
    </location>
</feature>
<proteinExistence type="predicted"/>
<feature type="compositionally biased region" description="Low complexity" evidence="1">
    <location>
        <begin position="135"/>
        <end position="154"/>
    </location>
</feature>
<sequence length="222" mass="22772">MSLSFPLSASMHCPRASGRPGPGSALARPWPGSACTCMGILYVNRPACRGAPKGESGGAHTLLVPQGPPGLDGMKGAQGEPGTKGERGDPGLPGTDGIPGQEGPKGDKGYKGEPGPVGKRSRKGDKGDKGDQGVPGLDAPCPLGPDGLPLPGCGWRPTKESVPLLPPREEPGPGLGAADADHSEEEGDGDTADEYEGRDDELDAPRDYDDYTDNAHHAHHHD</sequence>
<accession>A0A921ZRS4</accession>
<evidence type="ECO:0008006" key="4">
    <source>
        <dbReference type="Google" id="ProtNLM"/>
    </source>
</evidence>
<reference evidence="2" key="2">
    <citation type="submission" date="2020-12" db="EMBL/GenBank/DDBJ databases">
        <authorList>
            <person name="Kanost M."/>
        </authorList>
    </citation>
    <scope>NUCLEOTIDE SEQUENCE</scope>
</reference>
<dbReference type="Proteomes" id="UP000791440">
    <property type="component" value="Unassembled WGS sequence"/>
</dbReference>
<gene>
    <name evidence="2" type="ORF">O3G_MSEX013476</name>
</gene>